<feature type="non-terminal residue" evidence="4">
    <location>
        <position position="1"/>
    </location>
</feature>
<evidence type="ECO:0000259" key="3">
    <source>
        <dbReference type="PROSITE" id="PS00662"/>
    </source>
</evidence>
<keyword evidence="1" id="KW-0547">Nucleotide-binding</keyword>
<reference evidence="4" key="1">
    <citation type="journal article" date="2014" name="Front. Microbiol.">
        <title>High frequency of phylogenetically diverse reductive dehalogenase-homologous genes in deep subseafloor sedimentary metagenomes.</title>
        <authorList>
            <person name="Kawai M."/>
            <person name="Futagami T."/>
            <person name="Toyoda A."/>
            <person name="Takaki Y."/>
            <person name="Nishi S."/>
            <person name="Hori S."/>
            <person name="Arai W."/>
            <person name="Tsubouchi T."/>
            <person name="Morono Y."/>
            <person name="Uchiyama I."/>
            <person name="Ito T."/>
            <person name="Fujiyama A."/>
            <person name="Inagaki F."/>
            <person name="Takami H."/>
        </authorList>
    </citation>
    <scope>NUCLEOTIDE SEQUENCE</scope>
    <source>
        <strain evidence="4">Expedition CK06-06</strain>
    </source>
</reference>
<dbReference type="InterPro" id="IPR027417">
    <property type="entry name" value="P-loop_NTPase"/>
</dbReference>
<name>X1ER98_9ZZZZ</name>
<dbReference type="EMBL" id="BARU01006660">
    <property type="protein sequence ID" value="GAH35092.1"/>
    <property type="molecule type" value="Genomic_DNA"/>
</dbReference>
<accession>X1ER98</accession>
<dbReference type="GO" id="GO:0005524">
    <property type="term" value="F:ATP binding"/>
    <property type="evidence" value="ECO:0007669"/>
    <property type="project" value="UniProtKB-KW"/>
</dbReference>
<evidence type="ECO:0000313" key="4">
    <source>
        <dbReference type="EMBL" id="GAH35092.1"/>
    </source>
</evidence>
<dbReference type="PROSITE" id="PS00662">
    <property type="entry name" value="T2SP_E"/>
    <property type="match status" value="1"/>
</dbReference>
<comment type="caution">
    <text evidence="4">The sequence shown here is derived from an EMBL/GenBank/DDBJ whole genome shotgun (WGS) entry which is preliminary data.</text>
</comment>
<dbReference type="PANTHER" id="PTHR30258">
    <property type="entry name" value="TYPE II SECRETION SYSTEM PROTEIN GSPE-RELATED"/>
    <property type="match status" value="1"/>
</dbReference>
<dbReference type="Pfam" id="PF00437">
    <property type="entry name" value="T2SSE"/>
    <property type="match status" value="1"/>
</dbReference>
<protein>
    <recommendedName>
        <fullName evidence="3">Bacterial type II secretion system protein E domain-containing protein</fullName>
    </recommendedName>
</protein>
<dbReference type="GO" id="GO:0005886">
    <property type="term" value="C:plasma membrane"/>
    <property type="evidence" value="ECO:0007669"/>
    <property type="project" value="TreeGrafter"/>
</dbReference>
<gene>
    <name evidence="4" type="ORF">S03H2_13111</name>
</gene>
<dbReference type="SUPFAM" id="SSF52540">
    <property type="entry name" value="P-loop containing nucleoside triphosphate hydrolases"/>
    <property type="match status" value="1"/>
</dbReference>
<dbReference type="InterPro" id="IPR001482">
    <property type="entry name" value="T2SS/T4SS_dom"/>
</dbReference>
<evidence type="ECO:0000256" key="2">
    <source>
        <dbReference type="ARBA" id="ARBA00022840"/>
    </source>
</evidence>
<organism evidence="4">
    <name type="scientific">marine sediment metagenome</name>
    <dbReference type="NCBI Taxonomy" id="412755"/>
    <lineage>
        <taxon>unclassified sequences</taxon>
        <taxon>metagenomes</taxon>
        <taxon>ecological metagenomes</taxon>
    </lineage>
</organism>
<proteinExistence type="predicted"/>
<dbReference type="FunFam" id="3.40.50.300:FF:000398">
    <property type="entry name" value="Type IV pilus assembly ATPase PilB"/>
    <property type="match status" value="1"/>
</dbReference>
<dbReference type="Gene3D" id="3.30.450.90">
    <property type="match status" value="1"/>
</dbReference>
<evidence type="ECO:0000256" key="1">
    <source>
        <dbReference type="ARBA" id="ARBA00022741"/>
    </source>
</evidence>
<feature type="domain" description="Bacterial type II secretion system protein E" evidence="3">
    <location>
        <begin position="159"/>
        <end position="173"/>
    </location>
</feature>
<dbReference type="AlphaFoldDB" id="X1ER98"/>
<sequence>PPPPKTMYFAIISRIKILSNLDIAERRLPQDGRCVVRIGDKKVDIRVSTLPTMYGQKVVMRLLDTEKLFLDLEELGFTADQLSKFQKVLQRPYGMILETGPTGCGKTTTLYAGLRHINTPEKNIVTIEDPIEYDLEGINQVQVKPDIDLTFANGLRSILRQDPDVILVGEIRDRETAEIAIRAALTGHLVFSTLHTNDALGAIAQLQYFHIEPYLIGSAVDLVIAQRLVRRVCPHCQEPHLVSDKVLERLGLTRDPKNDFKLLRGKGCPYCNYTGYWGRTAVYQFFEITPQVKKLIFDGANMDTLRKEAARQGMRTLRESAVEKLRQGVTTMEEILSVTLED</sequence>
<dbReference type="PANTHER" id="PTHR30258:SF3">
    <property type="entry name" value="SLL1921 PROTEIN"/>
    <property type="match status" value="1"/>
</dbReference>
<dbReference type="CDD" id="cd01129">
    <property type="entry name" value="PulE-GspE-like"/>
    <property type="match status" value="1"/>
</dbReference>
<keyword evidence="2" id="KW-0067">ATP-binding</keyword>
<dbReference type="Gene3D" id="3.40.50.300">
    <property type="entry name" value="P-loop containing nucleotide triphosphate hydrolases"/>
    <property type="match status" value="1"/>
</dbReference>
<dbReference type="GO" id="GO:0016887">
    <property type="term" value="F:ATP hydrolysis activity"/>
    <property type="evidence" value="ECO:0007669"/>
    <property type="project" value="TreeGrafter"/>
</dbReference>